<evidence type="ECO:0000256" key="2">
    <source>
        <dbReference type="ARBA" id="ARBA00004651"/>
    </source>
</evidence>
<dbReference type="PANTHER" id="PTHR45138:SF9">
    <property type="entry name" value="DIGUANYLATE CYCLASE DGCM-RELATED"/>
    <property type="match status" value="1"/>
</dbReference>
<dbReference type="Pfam" id="PF00990">
    <property type="entry name" value="GGDEF"/>
    <property type="match status" value="1"/>
</dbReference>
<dbReference type="AlphaFoldDB" id="A0A246HL24"/>
<dbReference type="SUPFAM" id="SSF55073">
    <property type="entry name" value="Nucleotide cyclase"/>
    <property type="match status" value="1"/>
</dbReference>
<sequence>MRKIAKHLNLQRLIVGLAILSAGVMLANAVFAAYQVQREQLINNALESNRVYAHKLAQTTHNFLVSTQQQLEYSARAIGAGGIGSGVDSAEAHRLQSQTNAFNSVVVVDNQGRVTASSPTLPQIDGQVLSSLANSLAIASRAPLVSNPYVSATGKLVLTISQPIFDPSGGYQGYISASIHLKEPNVLHTLLGTHYYRDGSYLYVVGQDGKLLYHPEPDRVGESALKNEVVKAVSRGEAGAMPTINSHGVHMLAGYAPIPAVHWGIVSQRPVEATLRPLTRLMNTVLLNAAPLGILSLLLIWVVSRRISRPLWQLASTAQNSDVSQAILTVTAVDTWYYEADELQKAVLISFNAFNDRIGRLDQAVLTDPLTGLLNRRGLERALGFLSNSGTRFAIIALDIDHFKKVNDRHGHEVGDGVIAGVADLMRQNSRAEDVLCRIGGEEFLLLLPDVSAETAEFVAERLRRSIHDHAFPIVGSITVSMGVSHFPETHEDADHAIRQADKALYKAKGEGRDRVVSYRRRRADR</sequence>
<feature type="transmembrane region" description="Helical" evidence="9">
    <location>
        <begin position="285"/>
        <end position="303"/>
    </location>
</feature>
<gene>
    <name evidence="11" type="ORF">CEE60_12270</name>
</gene>
<keyword evidence="4" id="KW-1003">Cell membrane</keyword>
<comment type="cofactor">
    <cofactor evidence="1">
        <name>Mg(2+)</name>
        <dbReference type="ChEBI" id="CHEBI:18420"/>
    </cofactor>
</comment>
<evidence type="ECO:0000313" key="11">
    <source>
        <dbReference type="EMBL" id="OWQ52513.1"/>
    </source>
</evidence>
<reference evidence="11 12" key="1">
    <citation type="submission" date="2017-06" db="EMBL/GenBank/DDBJ databases">
        <authorList>
            <person name="Kim H.J."/>
            <person name="Triplett B.A."/>
        </authorList>
    </citation>
    <scope>NUCLEOTIDE SEQUENCE [LARGE SCALE GENOMIC DNA]</scope>
    <source>
        <strain evidence="11 12">13146</strain>
    </source>
</reference>
<evidence type="ECO:0000256" key="3">
    <source>
        <dbReference type="ARBA" id="ARBA00012528"/>
    </source>
</evidence>
<evidence type="ECO:0000256" key="6">
    <source>
        <dbReference type="ARBA" id="ARBA00022989"/>
    </source>
</evidence>
<comment type="catalytic activity">
    <reaction evidence="8">
        <text>2 GTP = 3',3'-c-di-GMP + 2 diphosphate</text>
        <dbReference type="Rhea" id="RHEA:24898"/>
        <dbReference type="ChEBI" id="CHEBI:33019"/>
        <dbReference type="ChEBI" id="CHEBI:37565"/>
        <dbReference type="ChEBI" id="CHEBI:58805"/>
        <dbReference type="EC" id="2.7.7.65"/>
    </reaction>
</comment>
<keyword evidence="5 9" id="KW-0812">Transmembrane</keyword>
<dbReference type="Proteomes" id="UP000198157">
    <property type="component" value="Unassembled WGS sequence"/>
</dbReference>
<dbReference type="InterPro" id="IPR000160">
    <property type="entry name" value="GGDEF_dom"/>
</dbReference>
<dbReference type="FunFam" id="3.30.70.270:FF:000001">
    <property type="entry name" value="Diguanylate cyclase domain protein"/>
    <property type="match status" value="1"/>
</dbReference>
<dbReference type="EMBL" id="NIVS01000029">
    <property type="protein sequence ID" value="OWQ52513.1"/>
    <property type="molecule type" value="Genomic_DNA"/>
</dbReference>
<dbReference type="InterPro" id="IPR029151">
    <property type="entry name" value="Sensor-like_sf"/>
</dbReference>
<proteinExistence type="predicted"/>
<dbReference type="Gene3D" id="3.30.70.270">
    <property type="match status" value="1"/>
</dbReference>
<dbReference type="InterPro" id="IPR033479">
    <property type="entry name" value="dCache_1"/>
</dbReference>
<dbReference type="Pfam" id="PF02743">
    <property type="entry name" value="dCache_1"/>
    <property type="match status" value="1"/>
</dbReference>
<feature type="domain" description="GGDEF" evidence="10">
    <location>
        <begin position="391"/>
        <end position="521"/>
    </location>
</feature>
<dbReference type="InterPro" id="IPR043128">
    <property type="entry name" value="Rev_trsase/Diguanyl_cyclase"/>
</dbReference>
<dbReference type="InterPro" id="IPR050469">
    <property type="entry name" value="Diguanylate_Cyclase"/>
</dbReference>
<protein>
    <recommendedName>
        <fullName evidence="3">diguanylate cyclase</fullName>
        <ecNumber evidence="3">2.7.7.65</ecNumber>
    </recommendedName>
</protein>
<dbReference type="GO" id="GO:0005886">
    <property type="term" value="C:plasma membrane"/>
    <property type="evidence" value="ECO:0007669"/>
    <property type="project" value="UniProtKB-SubCell"/>
</dbReference>
<evidence type="ECO:0000256" key="8">
    <source>
        <dbReference type="ARBA" id="ARBA00034247"/>
    </source>
</evidence>
<evidence type="ECO:0000259" key="10">
    <source>
        <dbReference type="PROSITE" id="PS50887"/>
    </source>
</evidence>
<organism evidence="11 12">
    <name type="scientific">Stenotrophomonas maltophilia</name>
    <name type="common">Pseudomonas maltophilia</name>
    <name type="synonym">Xanthomonas maltophilia</name>
    <dbReference type="NCBI Taxonomy" id="40324"/>
    <lineage>
        <taxon>Bacteria</taxon>
        <taxon>Pseudomonadati</taxon>
        <taxon>Pseudomonadota</taxon>
        <taxon>Gammaproteobacteria</taxon>
        <taxon>Lysobacterales</taxon>
        <taxon>Lysobacteraceae</taxon>
        <taxon>Stenotrophomonas</taxon>
        <taxon>Stenotrophomonas maltophilia group</taxon>
    </lineage>
</organism>
<dbReference type="InterPro" id="IPR029787">
    <property type="entry name" value="Nucleotide_cyclase"/>
</dbReference>
<dbReference type="PANTHER" id="PTHR45138">
    <property type="entry name" value="REGULATORY COMPONENTS OF SENSORY TRANSDUCTION SYSTEM"/>
    <property type="match status" value="1"/>
</dbReference>
<evidence type="ECO:0000256" key="1">
    <source>
        <dbReference type="ARBA" id="ARBA00001946"/>
    </source>
</evidence>
<dbReference type="PROSITE" id="PS50887">
    <property type="entry name" value="GGDEF"/>
    <property type="match status" value="1"/>
</dbReference>
<dbReference type="CDD" id="cd18773">
    <property type="entry name" value="PDC1_HK_sensor"/>
    <property type="match status" value="1"/>
</dbReference>
<evidence type="ECO:0000313" key="12">
    <source>
        <dbReference type="Proteomes" id="UP000198157"/>
    </source>
</evidence>
<dbReference type="SUPFAM" id="SSF103190">
    <property type="entry name" value="Sensory domain-like"/>
    <property type="match status" value="2"/>
</dbReference>
<evidence type="ECO:0000256" key="9">
    <source>
        <dbReference type="SAM" id="Phobius"/>
    </source>
</evidence>
<keyword evidence="7 9" id="KW-0472">Membrane</keyword>
<comment type="caution">
    <text evidence="11">The sequence shown here is derived from an EMBL/GenBank/DDBJ whole genome shotgun (WGS) entry which is preliminary data.</text>
</comment>
<dbReference type="OrthoDB" id="9803824at2"/>
<comment type="subcellular location">
    <subcellularLocation>
        <location evidence="2">Cell membrane</location>
        <topology evidence="2">Multi-pass membrane protein</topology>
    </subcellularLocation>
</comment>
<dbReference type="NCBIfam" id="TIGR00254">
    <property type="entry name" value="GGDEF"/>
    <property type="match status" value="1"/>
</dbReference>
<dbReference type="Gene3D" id="3.30.450.20">
    <property type="entry name" value="PAS domain"/>
    <property type="match status" value="1"/>
</dbReference>
<accession>A0A246HL24</accession>
<evidence type="ECO:0000256" key="4">
    <source>
        <dbReference type="ARBA" id="ARBA00022475"/>
    </source>
</evidence>
<name>A0A246HL24_STEMA</name>
<dbReference type="CDD" id="cd12912">
    <property type="entry name" value="PDC2_MCP_like"/>
    <property type="match status" value="1"/>
</dbReference>
<dbReference type="CDD" id="cd01949">
    <property type="entry name" value="GGDEF"/>
    <property type="match status" value="1"/>
</dbReference>
<evidence type="ECO:0000256" key="5">
    <source>
        <dbReference type="ARBA" id="ARBA00022692"/>
    </source>
</evidence>
<dbReference type="GO" id="GO:0052621">
    <property type="term" value="F:diguanylate cyclase activity"/>
    <property type="evidence" value="ECO:0007669"/>
    <property type="project" value="UniProtKB-EC"/>
</dbReference>
<dbReference type="SMART" id="SM00267">
    <property type="entry name" value="GGDEF"/>
    <property type="match status" value="1"/>
</dbReference>
<keyword evidence="6 9" id="KW-1133">Transmembrane helix</keyword>
<dbReference type="EC" id="2.7.7.65" evidence="3"/>
<evidence type="ECO:0000256" key="7">
    <source>
        <dbReference type="ARBA" id="ARBA00023136"/>
    </source>
</evidence>